<dbReference type="SUPFAM" id="SSF81822">
    <property type="entry name" value="RuBisCo LSMT C-terminal, substrate-binding domain"/>
    <property type="match status" value="1"/>
</dbReference>
<dbReference type="GO" id="GO:0005634">
    <property type="term" value="C:nucleus"/>
    <property type="evidence" value="ECO:0007669"/>
    <property type="project" value="TreeGrafter"/>
</dbReference>
<organism evidence="5 6">
    <name type="scientific">Cryomyces minteri</name>
    <dbReference type="NCBI Taxonomy" id="331657"/>
    <lineage>
        <taxon>Eukaryota</taxon>
        <taxon>Fungi</taxon>
        <taxon>Dikarya</taxon>
        <taxon>Ascomycota</taxon>
        <taxon>Pezizomycotina</taxon>
        <taxon>Dothideomycetes</taxon>
        <taxon>Dothideomycetes incertae sedis</taxon>
        <taxon>Cryomyces</taxon>
    </lineage>
</organism>
<evidence type="ECO:0000259" key="4">
    <source>
        <dbReference type="PROSITE" id="PS50280"/>
    </source>
</evidence>
<keyword evidence="3" id="KW-0949">S-adenosyl-L-methionine</keyword>
<dbReference type="InterPro" id="IPR036464">
    <property type="entry name" value="Rubisco_LSMT_subst-bd_sf"/>
</dbReference>
<keyword evidence="1" id="KW-0489">Methyltransferase</keyword>
<feature type="domain" description="SET" evidence="4">
    <location>
        <begin position="25"/>
        <end position="288"/>
    </location>
</feature>
<dbReference type="InterPro" id="IPR015353">
    <property type="entry name" value="Rubisco_LSMT_subst-bd"/>
</dbReference>
<dbReference type="Gene3D" id="3.90.1410.10">
    <property type="entry name" value="set domain protein methyltransferase, domain 1"/>
    <property type="match status" value="1"/>
</dbReference>
<reference evidence="5 6" key="1">
    <citation type="submission" date="2017-03" db="EMBL/GenBank/DDBJ databases">
        <title>Genomes of endolithic fungi from Antarctica.</title>
        <authorList>
            <person name="Coleine C."/>
            <person name="Masonjones S."/>
            <person name="Stajich J.E."/>
        </authorList>
    </citation>
    <scope>NUCLEOTIDE SEQUENCE [LARGE SCALE GENOMIC DNA]</scope>
    <source>
        <strain evidence="5 6">CCFEE 5187</strain>
    </source>
</reference>
<dbReference type="Gene3D" id="3.90.1420.10">
    <property type="entry name" value="Rubisco LSMT, substrate-binding domain"/>
    <property type="match status" value="1"/>
</dbReference>
<keyword evidence="6" id="KW-1185">Reference proteome</keyword>
<dbReference type="Pfam" id="PF09273">
    <property type="entry name" value="Rubis-subs-bind"/>
    <property type="match status" value="1"/>
</dbReference>
<dbReference type="InterPro" id="IPR046341">
    <property type="entry name" value="SET_dom_sf"/>
</dbReference>
<evidence type="ECO:0000313" key="5">
    <source>
        <dbReference type="EMBL" id="TKA75960.1"/>
    </source>
</evidence>
<dbReference type="EMBL" id="NAJN01000262">
    <property type="protein sequence ID" value="TKA75960.1"/>
    <property type="molecule type" value="Genomic_DNA"/>
</dbReference>
<gene>
    <name evidence="5" type="ORF">B0A49_01922</name>
</gene>
<comment type="caution">
    <text evidence="5">The sequence shown here is derived from an EMBL/GenBank/DDBJ whole genome shotgun (WGS) entry which is preliminary data.</text>
</comment>
<dbReference type="GO" id="GO:0032259">
    <property type="term" value="P:methylation"/>
    <property type="evidence" value="ECO:0007669"/>
    <property type="project" value="UniProtKB-KW"/>
</dbReference>
<dbReference type="AlphaFoldDB" id="A0A4U0XG83"/>
<dbReference type="GO" id="GO:0016279">
    <property type="term" value="F:protein-lysine N-methyltransferase activity"/>
    <property type="evidence" value="ECO:0007669"/>
    <property type="project" value="TreeGrafter"/>
</dbReference>
<dbReference type="STRING" id="331657.A0A4U0XG83"/>
<keyword evidence="2" id="KW-0808">Transferase</keyword>
<evidence type="ECO:0000313" key="6">
    <source>
        <dbReference type="Proteomes" id="UP000308768"/>
    </source>
</evidence>
<evidence type="ECO:0000256" key="1">
    <source>
        <dbReference type="ARBA" id="ARBA00022603"/>
    </source>
</evidence>
<evidence type="ECO:0000256" key="2">
    <source>
        <dbReference type="ARBA" id="ARBA00022679"/>
    </source>
</evidence>
<name>A0A4U0XG83_9PEZI</name>
<dbReference type="InterPro" id="IPR050600">
    <property type="entry name" value="SETD3_SETD6_MTase"/>
</dbReference>
<accession>A0A4U0XG83</accession>
<dbReference type="OrthoDB" id="341421at2759"/>
<dbReference type="SUPFAM" id="SSF82199">
    <property type="entry name" value="SET domain"/>
    <property type="match status" value="1"/>
</dbReference>
<dbReference type="PANTHER" id="PTHR13271">
    <property type="entry name" value="UNCHARACTERIZED PUTATIVE METHYLTRANSFERASE"/>
    <property type="match status" value="1"/>
</dbReference>
<protein>
    <recommendedName>
        <fullName evidence="4">SET domain-containing protein</fullName>
    </recommendedName>
</protein>
<dbReference type="FunFam" id="3.90.1410.10:FF:000007">
    <property type="entry name" value="Ribosomal lysine N-methyltransferase 4"/>
    <property type="match status" value="1"/>
</dbReference>
<evidence type="ECO:0000256" key="3">
    <source>
        <dbReference type="ARBA" id="ARBA00022691"/>
    </source>
</evidence>
<dbReference type="InterPro" id="IPR001214">
    <property type="entry name" value="SET_dom"/>
</dbReference>
<proteinExistence type="predicted"/>
<dbReference type="PANTHER" id="PTHR13271:SF34">
    <property type="entry name" value="N-LYSINE METHYLTRANSFERASE SETD6"/>
    <property type="match status" value="1"/>
</dbReference>
<dbReference type="PROSITE" id="PS50280">
    <property type="entry name" value="SET"/>
    <property type="match status" value="1"/>
</dbReference>
<sequence>MEGDFQNKSDAFMAWLRQQGASISPKIELADLRSRGAGRGVVATADIEADEELFTIPRSAVLTVENSELLTRLRGQAIEERTAALPVHDLRADFLDGLGPWLSLILVMMYEYLKGPESRWWQYFSILPSKFDTLMFWSSDELDELQASAVRDKIGKKFTEQMFRDNIVDMIAKHTNVLLPTGTSEPKAEELIGMAHRMGSIIMAYGFDLEKSDNENEKDEEGFAEEEEDEWLPKGMVPLADMLNAEPEGNINAGAGWNNARLFYGESTLTMKATKSIQAGEEVLNDYGPLPRSDLLRRYGYITSKYAQHDVVEISQSMIVDVVTADHKLKKKMVEDKLAYMAEKEVFEDGDENGYDLTHPIWKDTRSCFSEDLLLFITVLLLDDGEYRQLKRKGKLPEVEMDLQLDVAKILKRLTEVRAAQYPTTAEEDRKLLAEMGDDTTSRKTMAVQVRLGEKAILEECRDVLCVYIEETSYWQAFNLKRHGLDEETGFDLETEGRPLVFKRRKL</sequence>
<dbReference type="Proteomes" id="UP000308768">
    <property type="component" value="Unassembled WGS sequence"/>
</dbReference>
<dbReference type="Pfam" id="PF00856">
    <property type="entry name" value="SET"/>
    <property type="match status" value="1"/>
</dbReference>